<feature type="domain" description="RRM" evidence="4">
    <location>
        <begin position="124"/>
        <end position="204"/>
    </location>
</feature>
<evidence type="ECO:0000256" key="1">
    <source>
        <dbReference type="ARBA" id="ARBA00022737"/>
    </source>
</evidence>
<reference evidence="5" key="3">
    <citation type="submission" date="2025-09" db="UniProtKB">
        <authorList>
            <consortium name="Ensembl"/>
        </authorList>
    </citation>
    <scope>IDENTIFICATION</scope>
</reference>
<dbReference type="SMART" id="SM00360">
    <property type="entry name" value="RRM"/>
    <property type="match status" value="2"/>
</dbReference>
<proteinExistence type="predicted"/>
<dbReference type="STRING" id="38772.ENSGAGP00000013621"/>
<dbReference type="FunFam" id="3.30.70.330:FF:000069">
    <property type="entry name" value="CUGBP Elav-like family member 5 isoform X1"/>
    <property type="match status" value="1"/>
</dbReference>
<dbReference type="CDD" id="cd12635">
    <property type="entry name" value="RRM2_CELF3_4_5_6"/>
    <property type="match status" value="1"/>
</dbReference>
<dbReference type="GO" id="GO:0003723">
    <property type="term" value="F:RNA binding"/>
    <property type="evidence" value="ECO:0007669"/>
    <property type="project" value="UniProtKB-UniRule"/>
</dbReference>
<evidence type="ECO:0000313" key="5">
    <source>
        <dbReference type="Ensembl" id="ENSGAGP00000013621.1"/>
    </source>
</evidence>
<feature type="domain" description="RRM" evidence="4">
    <location>
        <begin position="390"/>
        <end position="468"/>
    </location>
</feature>
<dbReference type="Gene3D" id="3.30.70.330">
    <property type="match status" value="2"/>
</dbReference>
<dbReference type="InterPro" id="IPR012677">
    <property type="entry name" value="Nucleotide-bd_a/b_plait_sf"/>
</dbReference>
<reference evidence="5" key="2">
    <citation type="submission" date="2025-08" db="UniProtKB">
        <authorList>
            <consortium name="Ensembl"/>
        </authorList>
    </citation>
    <scope>IDENTIFICATION</scope>
</reference>
<dbReference type="CDD" id="cd12639">
    <property type="entry name" value="RRM3_CELF3_4_5_6"/>
    <property type="match status" value="1"/>
</dbReference>
<dbReference type="InterPro" id="IPR035979">
    <property type="entry name" value="RBD_domain_sf"/>
</dbReference>
<accession>A0A452HFK8</accession>
<protein>
    <recommendedName>
        <fullName evidence="4">RRM domain-containing protein</fullName>
    </recommendedName>
</protein>
<dbReference type="FunFam" id="3.30.70.330:FF:000007">
    <property type="entry name" value="CUGBP Elav-like family member 4 isoform 3"/>
    <property type="match status" value="1"/>
</dbReference>
<name>A0A452HFK8_9SAUR</name>
<keyword evidence="6" id="KW-1185">Reference proteome</keyword>
<evidence type="ECO:0000256" key="3">
    <source>
        <dbReference type="PROSITE-ProRule" id="PRU00176"/>
    </source>
</evidence>
<evidence type="ECO:0000256" key="2">
    <source>
        <dbReference type="ARBA" id="ARBA00022884"/>
    </source>
</evidence>
<evidence type="ECO:0000259" key="4">
    <source>
        <dbReference type="PROSITE" id="PS50102"/>
    </source>
</evidence>
<sequence length="475" mass="51201">ALVYHAARPISCEPDISAALPGADNAGLRQTSPPEPAVPPPDSMAAVWLNQFELPTWLSQIKARLERVYEESVCSQPRPWPIGSVQHTPPACVFVMPEHLPTSLPQCACLFRWLTMFGLVSEDRKLFVGMLGKQQSEDDVRRLFEPFGQIEECTILRGPDGASKGCAFVKYGSHGEAQAAINSLHGSQTMPGASSSLVVKFADTDKERTLRRMHQMAGQLGIFNPMTIQFGAYGAYTQAIMQQQAALMAAAQGTCLNPMAAIAAAQMQQMAAFNVSGLVAAPMTPSSGTSTPPGISTAPVPSIATPIGVNGFSPLPPQTNGQPTSETIYTNGIHPYPAQSPTVADPLQQAYAGMQHYAAAYPAAYAPISQAFPQQAPIIPQQQREGPEGCNLFIYHLPQEFGDAELMQMFLPFGNVISAKVFVDRATNQSKCFGFVSFDNPTSAQAAIQAMNGFQIGMKRLKVQLKRPKDANRPY</sequence>
<dbReference type="Pfam" id="PF00076">
    <property type="entry name" value="RRM_1"/>
    <property type="match status" value="2"/>
</dbReference>
<reference evidence="6" key="1">
    <citation type="journal article" date="2017" name="PLoS ONE">
        <title>The Agassiz's desert tortoise genome provides a resource for the conservation of a threatened species.</title>
        <authorList>
            <person name="Tollis M."/>
            <person name="DeNardo D.F."/>
            <person name="Cornelius J.A."/>
            <person name="Dolby G.A."/>
            <person name="Edwards T."/>
            <person name="Henen B.T."/>
            <person name="Karl A.E."/>
            <person name="Murphy R.W."/>
            <person name="Kusumi K."/>
        </authorList>
    </citation>
    <scope>NUCLEOTIDE SEQUENCE [LARGE SCALE GENOMIC DNA]</scope>
</reference>
<dbReference type="PROSITE" id="PS50102">
    <property type="entry name" value="RRM"/>
    <property type="match status" value="2"/>
</dbReference>
<organism evidence="5 6">
    <name type="scientific">Gopherus agassizii</name>
    <name type="common">Agassiz's desert tortoise</name>
    <dbReference type="NCBI Taxonomy" id="38772"/>
    <lineage>
        <taxon>Eukaryota</taxon>
        <taxon>Metazoa</taxon>
        <taxon>Chordata</taxon>
        <taxon>Craniata</taxon>
        <taxon>Vertebrata</taxon>
        <taxon>Euteleostomi</taxon>
        <taxon>Archelosauria</taxon>
        <taxon>Testudinata</taxon>
        <taxon>Testudines</taxon>
        <taxon>Cryptodira</taxon>
        <taxon>Durocryptodira</taxon>
        <taxon>Testudinoidea</taxon>
        <taxon>Testudinidae</taxon>
        <taxon>Gopherus</taxon>
    </lineage>
</organism>
<dbReference type="PANTHER" id="PTHR24012">
    <property type="entry name" value="RNA BINDING PROTEIN"/>
    <property type="match status" value="1"/>
</dbReference>
<dbReference type="Proteomes" id="UP000291020">
    <property type="component" value="Unassembled WGS sequence"/>
</dbReference>
<dbReference type="AlphaFoldDB" id="A0A452HFK8"/>
<dbReference type="SUPFAM" id="SSF54928">
    <property type="entry name" value="RNA-binding domain, RBD"/>
    <property type="match status" value="1"/>
</dbReference>
<keyword evidence="1" id="KW-0677">Repeat</keyword>
<dbReference type="Ensembl" id="ENSGAGT00000015592.1">
    <property type="protein sequence ID" value="ENSGAGP00000013621.1"/>
    <property type="gene ID" value="ENSGAGG00000010368.1"/>
</dbReference>
<dbReference type="InterPro" id="IPR000504">
    <property type="entry name" value="RRM_dom"/>
</dbReference>
<evidence type="ECO:0000313" key="6">
    <source>
        <dbReference type="Proteomes" id="UP000291020"/>
    </source>
</evidence>
<keyword evidence="2 3" id="KW-0694">RNA-binding</keyword>